<evidence type="ECO:0000313" key="1">
    <source>
        <dbReference type="EMBL" id="KAK9869256.1"/>
    </source>
</evidence>
<protein>
    <submittedName>
        <fullName evidence="1">Uncharacterized protein</fullName>
    </submittedName>
</protein>
<proteinExistence type="predicted"/>
<name>A0AAW1TM81_9CUCU</name>
<sequence length="104" mass="11390">MGSKEFGGEKSRVHRIYRRADRWCVSSMLVLGRFPGTVCESVVQSPLASAVAAGGKGWRPLATTLGCRPRDWLTELRATGDAITNLQFHRLIYFSVLCCGCKAG</sequence>
<evidence type="ECO:0000313" key="2">
    <source>
        <dbReference type="Proteomes" id="UP001431783"/>
    </source>
</evidence>
<keyword evidence="2" id="KW-1185">Reference proteome</keyword>
<dbReference type="AlphaFoldDB" id="A0AAW1TM81"/>
<reference evidence="1 2" key="1">
    <citation type="submission" date="2023-03" db="EMBL/GenBank/DDBJ databases">
        <title>Genome insight into feeding habits of ladybird beetles.</title>
        <authorList>
            <person name="Li H.-S."/>
            <person name="Huang Y.-H."/>
            <person name="Pang H."/>
        </authorList>
    </citation>
    <scope>NUCLEOTIDE SEQUENCE [LARGE SCALE GENOMIC DNA]</scope>
    <source>
        <strain evidence="1">SYSU_2023b</strain>
        <tissue evidence="1">Whole body</tissue>
    </source>
</reference>
<accession>A0AAW1TM81</accession>
<dbReference type="EMBL" id="JARQZJ010000001">
    <property type="protein sequence ID" value="KAK9869256.1"/>
    <property type="molecule type" value="Genomic_DNA"/>
</dbReference>
<organism evidence="1 2">
    <name type="scientific">Henosepilachna vigintioctopunctata</name>
    <dbReference type="NCBI Taxonomy" id="420089"/>
    <lineage>
        <taxon>Eukaryota</taxon>
        <taxon>Metazoa</taxon>
        <taxon>Ecdysozoa</taxon>
        <taxon>Arthropoda</taxon>
        <taxon>Hexapoda</taxon>
        <taxon>Insecta</taxon>
        <taxon>Pterygota</taxon>
        <taxon>Neoptera</taxon>
        <taxon>Endopterygota</taxon>
        <taxon>Coleoptera</taxon>
        <taxon>Polyphaga</taxon>
        <taxon>Cucujiformia</taxon>
        <taxon>Coccinelloidea</taxon>
        <taxon>Coccinellidae</taxon>
        <taxon>Epilachninae</taxon>
        <taxon>Epilachnini</taxon>
        <taxon>Henosepilachna</taxon>
    </lineage>
</organism>
<gene>
    <name evidence="1" type="ORF">WA026_003007</name>
</gene>
<dbReference type="Proteomes" id="UP001431783">
    <property type="component" value="Unassembled WGS sequence"/>
</dbReference>
<comment type="caution">
    <text evidence="1">The sequence shown here is derived from an EMBL/GenBank/DDBJ whole genome shotgun (WGS) entry which is preliminary data.</text>
</comment>